<dbReference type="RefSeq" id="WP_237382546.1">
    <property type="nucleotide sequence ID" value="NZ_CP071793.1"/>
</dbReference>
<gene>
    <name evidence="8" type="ORF">J3U87_08185</name>
</gene>
<keyword evidence="9" id="KW-1185">Reference proteome</keyword>
<accession>A0A8A4TSS2</accession>
<protein>
    <recommendedName>
        <fullName evidence="2 5">Basal-body rod modification protein FlgD</fullName>
    </recommendedName>
</protein>
<dbReference type="Gene3D" id="2.30.30.910">
    <property type="match status" value="1"/>
</dbReference>
<dbReference type="Gene3D" id="2.60.40.4070">
    <property type="match status" value="1"/>
</dbReference>
<evidence type="ECO:0000313" key="9">
    <source>
        <dbReference type="Proteomes" id="UP000663929"/>
    </source>
</evidence>
<dbReference type="InterPro" id="IPR005648">
    <property type="entry name" value="FlgD"/>
</dbReference>
<dbReference type="KEGG" id="scor:J3U87_08185"/>
<dbReference type="EMBL" id="CP071793">
    <property type="protein sequence ID" value="QTD52437.1"/>
    <property type="molecule type" value="Genomic_DNA"/>
</dbReference>
<dbReference type="AlphaFoldDB" id="A0A8A4TSS2"/>
<evidence type="ECO:0000256" key="2">
    <source>
        <dbReference type="ARBA" id="ARBA00016013"/>
    </source>
</evidence>
<dbReference type="Proteomes" id="UP000663929">
    <property type="component" value="Chromosome"/>
</dbReference>
<name>A0A8A4TSS2_SULCO</name>
<organism evidence="8 9">
    <name type="scientific">Sulfidibacter corallicola</name>
    <dbReference type="NCBI Taxonomy" id="2818388"/>
    <lineage>
        <taxon>Bacteria</taxon>
        <taxon>Pseudomonadati</taxon>
        <taxon>Acidobacteriota</taxon>
        <taxon>Holophagae</taxon>
        <taxon>Acanthopleuribacterales</taxon>
        <taxon>Acanthopleuribacteraceae</taxon>
        <taxon>Sulfidibacter</taxon>
    </lineage>
</organism>
<feature type="region of interest" description="Disordered" evidence="6">
    <location>
        <begin position="221"/>
        <end position="249"/>
    </location>
</feature>
<comment type="function">
    <text evidence="4 5">Required for flagellar hook formation. May act as a scaffolding protein.</text>
</comment>
<reference evidence="8" key="1">
    <citation type="submission" date="2021-03" db="EMBL/GenBank/DDBJ databases">
        <title>Acanthopleuribacteraceae sp. M133.</title>
        <authorList>
            <person name="Wang G."/>
        </authorList>
    </citation>
    <scope>NUCLEOTIDE SEQUENCE</scope>
    <source>
        <strain evidence="8">M133</strain>
    </source>
</reference>
<dbReference type="Pfam" id="PF13860">
    <property type="entry name" value="FlgD_ig"/>
    <property type="match status" value="1"/>
</dbReference>
<dbReference type="GO" id="GO:0044781">
    <property type="term" value="P:bacterial-type flagellum organization"/>
    <property type="evidence" value="ECO:0007669"/>
    <property type="project" value="UniProtKB-UniRule"/>
</dbReference>
<evidence type="ECO:0000256" key="6">
    <source>
        <dbReference type="SAM" id="MobiDB-lite"/>
    </source>
</evidence>
<evidence type="ECO:0000256" key="4">
    <source>
        <dbReference type="ARBA" id="ARBA00024746"/>
    </source>
</evidence>
<evidence type="ECO:0000256" key="5">
    <source>
        <dbReference type="RuleBase" id="RU362076"/>
    </source>
</evidence>
<dbReference type="InterPro" id="IPR025965">
    <property type="entry name" value="FlgD/Vpr_Ig-like"/>
</dbReference>
<evidence type="ECO:0000256" key="1">
    <source>
        <dbReference type="ARBA" id="ARBA00010577"/>
    </source>
</evidence>
<keyword evidence="3 5" id="KW-1005">Bacterial flagellum biogenesis</keyword>
<evidence type="ECO:0000256" key="3">
    <source>
        <dbReference type="ARBA" id="ARBA00022795"/>
    </source>
</evidence>
<evidence type="ECO:0000313" key="8">
    <source>
        <dbReference type="EMBL" id="QTD52437.1"/>
    </source>
</evidence>
<feature type="domain" description="FlgD/Vpr Ig-like" evidence="7">
    <location>
        <begin position="106"/>
        <end position="176"/>
    </location>
</feature>
<sequence>METSSVPSLNGAYGITGNPVANNEITEETFLQLLTVQLQHQDPLQPASDLEFIQQMATFASLEQQRITNDNLEVLQVYQGSINNSNALGIVGKDVKIFDGSVTHEEGDVHTFYFQDDSEAVRAHLEVRDEAGDIVYTTQLPAGQDGEQRFLWNGRDDDGNVLPAGKYEATIRLENADDEYFQTPVFQTKRINGVSYENGTIMVLVDGDRLPIEQVVEVYEPGYAGTNTAEGPEDGGGEEATSDPDFKTNWPFTVIAGGR</sequence>
<feature type="compositionally biased region" description="Acidic residues" evidence="6">
    <location>
        <begin position="231"/>
        <end position="242"/>
    </location>
</feature>
<proteinExistence type="inferred from homology"/>
<evidence type="ECO:0000259" key="7">
    <source>
        <dbReference type="Pfam" id="PF13860"/>
    </source>
</evidence>
<comment type="similarity">
    <text evidence="1 5">Belongs to the FlgD family.</text>
</comment>
<dbReference type="Pfam" id="PF03963">
    <property type="entry name" value="FlgD"/>
    <property type="match status" value="1"/>
</dbReference>